<dbReference type="GO" id="GO:0005762">
    <property type="term" value="C:mitochondrial large ribosomal subunit"/>
    <property type="evidence" value="ECO:0007669"/>
    <property type="project" value="TreeGrafter"/>
</dbReference>
<evidence type="ECO:0008006" key="3">
    <source>
        <dbReference type="Google" id="ProtNLM"/>
    </source>
</evidence>
<name>A0A653CQI0_CALMS</name>
<dbReference type="AlphaFoldDB" id="A0A653CQI0"/>
<evidence type="ECO:0000313" key="1">
    <source>
        <dbReference type="EMBL" id="VEN50174.1"/>
    </source>
</evidence>
<dbReference type="PANTHER" id="PTHR13528">
    <property type="entry name" value="39S RIBOSOMAL PROTEIN L28, MITOCHONDRIAL"/>
    <property type="match status" value="1"/>
</dbReference>
<dbReference type="InterPro" id="IPR026569">
    <property type="entry name" value="Ribosomal_bL28"/>
</dbReference>
<reference evidence="1 2" key="1">
    <citation type="submission" date="2019-01" db="EMBL/GenBank/DDBJ databases">
        <authorList>
            <person name="Sayadi A."/>
        </authorList>
    </citation>
    <scope>NUCLEOTIDE SEQUENCE [LARGE SCALE GENOMIC DNA]</scope>
</reference>
<evidence type="ECO:0000313" key="2">
    <source>
        <dbReference type="Proteomes" id="UP000410492"/>
    </source>
</evidence>
<protein>
    <recommendedName>
        <fullName evidence="3">39S ribosomal protein L28, mitochondrial</fullName>
    </recommendedName>
</protein>
<proteinExistence type="predicted"/>
<accession>A0A653CQI0</accession>
<sequence>MSVIVTERAISLINSNYGFDHYLLKTPACDLRGLLPLKLKRKILQELQKGCPTYVDRPEKQKDVMQRYEKYLSAYTTEEIEWYGYSLQEALKILKQQIEEEERSKIVPLKQIYRAQLIEKLKAASLSELADSKAGEIGSGESASWLQKINPFGKKRET</sequence>
<organism evidence="1 2">
    <name type="scientific">Callosobruchus maculatus</name>
    <name type="common">Southern cowpea weevil</name>
    <name type="synonym">Pulse bruchid</name>
    <dbReference type="NCBI Taxonomy" id="64391"/>
    <lineage>
        <taxon>Eukaryota</taxon>
        <taxon>Metazoa</taxon>
        <taxon>Ecdysozoa</taxon>
        <taxon>Arthropoda</taxon>
        <taxon>Hexapoda</taxon>
        <taxon>Insecta</taxon>
        <taxon>Pterygota</taxon>
        <taxon>Neoptera</taxon>
        <taxon>Endopterygota</taxon>
        <taxon>Coleoptera</taxon>
        <taxon>Polyphaga</taxon>
        <taxon>Cucujiformia</taxon>
        <taxon>Chrysomeloidea</taxon>
        <taxon>Chrysomelidae</taxon>
        <taxon>Bruchinae</taxon>
        <taxon>Bruchini</taxon>
        <taxon>Callosobruchus</taxon>
    </lineage>
</organism>
<dbReference type="PANTHER" id="PTHR13528:SF2">
    <property type="entry name" value="LARGE RIBOSOMAL SUBUNIT PROTEIN BL28M"/>
    <property type="match status" value="1"/>
</dbReference>
<dbReference type="Proteomes" id="UP000410492">
    <property type="component" value="Unassembled WGS sequence"/>
</dbReference>
<dbReference type="EMBL" id="CAACVG010008529">
    <property type="protein sequence ID" value="VEN50174.1"/>
    <property type="molecule type" value="Genomic_DNA"/>
</dbReference>
<keyword evidence="2" id="KW-1185">Reference proteome</keyword>
<dbReference type="OrthoDB" id="361870at2759"/>
<dbReference type="GO" id="GO:0003735">
    <property type="term" value="F:structural constituent of ribosome"/>
    <property type="evidence" value="ECO:0007669"/>
    <property type="project" value="InterPro"/>
</dbReference>
<gene>
    <name evidence="1" type="ORF">CALMAC_LOCUS11028</name>
</gene>